<name>A0ABU7CM44_9TELE</name>
<comment type="caution">
    <text evidence="2">The sequence shown here is derived from an EMBL/GenBank/DDBJ whole genome shotgun (WGS) entry which is preliminary data.</text>
</comment>
<dbReference type="EMBL" id="JAHUTI010094766">
    <property type="protein sequence ID" value="MED6262810.1"/>
    <property type="molecule type" value="Genomic_DNA"/>
</dbReference>
<evidence type="ECO:0000256" key="1">
    <source>
        <dbReference type="SAM" id="MobiDB-lite"/>
    </source>
</evidence>
<protein>
    <submittedName>
        <fullName evidence="2">Uncharacterized protein</fullName>
    </submittedName>
</protein>
<gene>
    <name evidence="2" type="ORF">ATANTOWER_026411</name>
</gene>
<sequence length="94" mass="10347">MLDLFQFDHQGVMLPTLWPPSLSAPSLPSMPHSQVKTPHTELFFPHAKTLRCEELASLINEETDVKGDSCAPLAPPAPSDVKKQSKRSCRGHGE</sequence>
<feature type="non-terminal residue" evidence="2">
    <location>
        <position position="94"/>
    </location>
</feature>
<evidence type="ECO:0000313" key="3">
    <source>
        <dbReference type="Proteomes" id="UP001345963"/>
    </source>
</evidence>
<organism evidence="2 3">
    <name type="scientific">Ataeniobius toweri</name>
    <dbReference type="NCBI Taxonomy" id="208326"/>
    <lineage>
        <taxon>Eukaryota</taxon>
        <taxon>Metazoa</taxon>
        <taxon>Chordata</taxon>
        <taxon>Craniata</taxon>
        <taxon>Vertebrata</taxon>
        <taxon>Euteleostomi</taxon>
        <taxon>Actinopterygii</taxon>
        <taxon>Neopterygii</taxon>
        <taxon>Teleostei</taxon>
        <taxon>Neoteleostei</taxon>
        <taxon>Acanthomorphata</taxon>
        <taxon>Ovalentaria</taxon>
        <taxon>Atherinomorphae</taxon>
        <taxon>Cyprinodontiformes</taxon>
        <taxon>Goodeidae</taxon>
        <taxon>Ataeniobius</taxon>
    </lineage>
</organism>
<feature type="region of interest" description="Disordered" evidence="1">
    <location>
        <begin position="64"/>
        <end position="94"/>
    </location>
</feature>
<proteinExistence type="predicted"/>
<feature type="compositionally biased region" description="Basic residues" evidence="1">
    <location>
        <begin position="84"/>
        <end position="94"/>
    </location>
</feature>
<dbReference type="Proteomes" id="UP001345963">
    <property type="component" value="Unassembled WGS sequence"/>
</dbReference>
<accession>A0ABU7CM44</accession>
<reference evidence="2 3" key="1">
    <citation type="submission" date="2021-07" db="EMBL/GenBank/DDBJ databases">
        <authorList>
            <person name="Palmer J.M."/>
        </authorList>
    </citation>
    <scope>NUCLEOTIDE SEQUENCE [LARGE SCALE GENOMIC DNA]</scope>
    <source>
        <strain evidence="2 3">AT_MEX2019</strain>
        <tissue evidence="2">Muscle</tissue>
    </source>
</reference>
<evidence type="ECO:0000313" key="2">
    <source>
        <dbReference type="EMBL" id="MED6262810.1"/>
    </source>
</evidence>
<keyword evidence="3" id="KW-1185">Reference proteome</keyword>